<evidence type="ECO:0000256" key="2">
    <source>
        <dbReference type="ARBA" id="ARBA00022630"/>
    </source>
</evidence>
<keyword evidence="6" id="KW-0732">Signal</keyword>
<feature type="chain" id="PRO_5002566513" description="FAD-binding PCMH-type domain-containing protein" evidence="6">
    <location>
        <begin position="22"/>
        <end position="693"/>
    </location>
</feature>
<feature type="signal peptide" evidence="6">
    <location>
        <begin position="1"/>
        <end position="21"/>
    </location>
</feature>
<feature type="compositionally biased region" description="Basic and acidic residues" evidence="5">
    <location>
        <begin position="545"/>
        <end position="555"/>
    </location>
</feature>
<evidence type="ECO:0000256" key="4">
    <source>
        <dbReference type="ARBA" id="ARBA00023002"/>
    </source>
</evidence>
<dbReference type="AlphaFoldDB" id="A0A0G4LKE8"/>
<dbReference type="Proteomes" id="UP000045706">
    <property type="component" value="Unassembled WGS sequence"/>
</dbReference>
<organism evidence="8 9">
    <name type="scientific">Verticillium longisporum</name>
    <name type="common">Verticillium dahliae var. longisporum</name>
    <dbReference type="NCBI Taxonomy" id="100787"/>
    <lineage>
        <taxon>Eukaryota</taxon>
        <taxon>Fungi</taxon>
        <taxon>Dikarya</taxon>
        <taxon>Ascomycota</taxon>
        <taxon>Pezizomycotina</taxon>
        <taxon>Sordariomycetes</taxon>
        <taxon>Hypocreomycetidae</taxon>
        <taxon>Glomerellales</taxon>
        <taxon>Plectosphaerellaceae</taxon>
        <taxon>Verticillium</taxon>
    </lineage>
</organism>
<dbReference type="GO" id="GO:0016491">
    <property type="term" value="F:oxidoreductase activity"/>
    <property type="evidence" value="ECO:0007669"/>
    <property type="project" value="UniProtKB-KW"/>
</dbReference>
<evidence type="ECO:0000256" key="1">
    <source>
        <dbReference type="ARBA" id="ARBA00005466"/>
    </source>
</evidence>
<feature type="compositionally biased region" description="Acidic residues" evidence="5">
    <location>
        <begin position="531"/>
        <end position="540"/>
    </location>
</feature>
<dbReference type="InterPro" id="IPR036318">
    <property type="entry name" value="FAD-bd_PCMH-like_sf"/>
</dbReference>
<comment type="similarity">
    <text evidence="1">Belongs to the oxygen-dependent FAD-linked oxidoreductase family.</text>
</comment>
<dbReference type="PANTHER" id="PTHR42973">
    <property type="entry name" value="BINDING OXIDOREDUCTASE, PUTATIVE (AFU_ORTHOLOGUE AFUA_1G17690)-RELATED"/>
    <property type="match status" value="1"/>
</dbReference>
<proteinExistence type="inferred from homology"/>
<keyword evidence="2" id="KW-0285">Flavoprotein</keyword>
<dbReference type="PANTHER" id="PTHR42973:SF7">
    <property type="entry name" value="FAD-BINDING PCMH-TYPE DOMAIN-CONTAINING PROTEIN"/>
    <property type="match status" value="1"/>
</dbReference>
<dbReference type="Pfam" id="PF01565">
    <property type="entry name" value="FAD_binding_4"/>
    <property type="match status" value="1"/>
</dbReference>
<protein>
    <recommendedName>
        <fullName evidence="7">FAD-binding PCMH-type domain-containing protein</fullName>
    </recommendedName>
</protein>
<feature type="compositionally biased region" description="Basic and acidic residues" evidence="5">
    <location>
        <begin position="504"/>
        <end position="513"/>
    </location>
</feature>
<evidence type="ECO:0000313" key="8">
    <source>
        <dbReference type="EMBL" id="CRK22468.1"/>
    </source>
</evidence>
<dbReference type="InterPro" id="IPR016166">
    <property type="entry name" value="FAD-bd_PCMH"/>
</dbReference>
<evidence type="ECO:0000259" key="7">
    <source>
        <dbReference type="PROSITE" id="PS51387"/>
    </source>
</evidence>
<evidence type="ECO:0000256" key="5">
    <source>
        <dbReference type="SAM" id="MobiDB-lite"/>
    </source>
</evidence>
<keyword evidence="4" id="KW-0560">Oxidoreductase</keyword>
<dbReference type="InterPro" id="IPR050416">
    <property type="entry name" value="FAD-linked_Oxidoreductase"/>
</dbReference>
<gene>
    <name evidence="8" type="ORF">BN1723_002906</name>
</gene>
<dbReference type="InterPro" id="IPR016167">
    <property type="entry name" value="FAD-bd_PCMH_sub1"/>
</dbReference>
<name>A0A0G4LKE8_VERLO</name>
<dbReference type="EMBL" id="CVQI01013335">
    <property type="protein sequence ID" value="CRK22468.1"/>
    <property type="molecule type" value="Genomic_DNA"/>
</dbReference>
<evidence type="ECO:0000313" key="9">
    <source>
        <dbReference type="Proteomes" id="UP000045706"/>
    </source>
</evidence>
<dbReference type="Gene3D" id="3.30.465.10">
    <property type="match status" value="1"/>
</dbReference>
<dbReference type="Gene3D" id="3.40.462.20">
    <property type="match status" value="1"/>
</dbReference>
<feature type="region of interest" description="Disordered" evidence="5">
    <location>
        <begin position="484"/>
        <end position="564"/>
    </location>
</feature>
<feature type="domain" description="FAD-binding PCMH-type" evidence="7">
    <location>
        <begin position="55"/>
        <end position="226"/>
    </location>
</feature>
<evidence type="ECO:0000256" key="6">
    <source>
        <dbReference type="SAM" id="SignalP"/>
    </source>
</evidence>
<evidence type="ECO:0000256" key="3">
    <source>
        <dbReference type="ARBA" id="ARBA00022827"/>
    </source>
</evidence>
<dbReference type="InterPro" id="IPR006094">
    <property type="entry name" value="Oxid_FAD_bind_N"/>
</dbReference>
<dbReference type="Gene3D" id="3.30.43.10">
    <property type="entry name" value="Uridine Diphospho-n-acetylenolpyruvylglucosamine Reductase, domain 2"/>
    <property type="match status" value="1"/>
</dbReference>
<dbReference type="PROSITE" id="PS51387">
    <property type="entry name" value="FAD_PCMH"/>
    <property type="match status" value="1"/>
</dbReference>
<accession>A0A0G4LKE8</accession>
<dbReference type="SUPFAM" id="SSF56176">
    <property type="entry name" value="FAD-binding/transporter-associated domain-like"/>
    <property type="match status" value="1"/>
</dbReference>
<dbReference type="GO" id="GO:0071949">
    <property type="term" value="F:FAD binding"/>
    <property type="evidence" value="ECO:0007669"/>
    <property type="project" value="InterPro"/>
</dbReference>
<reference evidence="9" key="1">
    <citation type="submission" date="2015-05" db="EMBL/GenBank/DDBJ databases">
        <authorList>
            <person name="Fogelqvist Johan"/>
        </authorList>
    </citation>
    <scope>NUCLEOTIDE SEQUENCE [LARGE SCALE GENOMIC DNA]</scope>
</reference>
<sequence>MAIFTLRKLLISLHLVSAVAASAISLTPRSVADDLNRLIKHPGAQITVRTRWSEFEPPAPAVVVSPKCESDIKAVVKYCAANKIPLLPQNGGNGWAAFSFNTTGVILNMAGLNQVTISQDKKTAVIGGGAIISEVIAAADKAGVLIQTGNCNCVGALGAGLGGGYGNLIGEFGMAVDNILSLRVITPEGKAIDVSPSSNPDLLWAMLGAGPNFGIVTYATVNAFPTADRNAWLTSLTFDHSKIAQVAQAIQDLPLLPQQVVFLILANSGDGKNTPTVLVTGYLRGGDETSGRKAFASLYDLGPQTNSSSITPYTGWNVANDFFCGRGGRKPAFTTALKDMGASSWPAVWDLFAVFQKQPGAENTAIVIERYNLAKARSVGRGATAVQDELRFDSFANGIVIPWYKDAALDTQALDFASKVRDIWSFSPNAKANPAYINFAHGDEELVAIYGSSLPRLKELKSKTRQLVRARRWRSAIGEDLAEARQASHAMRNRQHTVGGSTIRAKESSDQRHAKTGQAKPSTTVKQAQIADDDDDDDDSFGLCEGEKDATGRDEHDDEHEQEGHADFVGQHWGRTFPFSLLPLLPLSSAPSRHAPYGLGKAIPGQPHAKNTPRNRKRQHETAHEAPGPRQPSTERARTAHGPWQLPSRDWSNTRHDRLEPDKAGAILVDDPKRRPLRLTTVIWSNPDTRWQP</sequence>
<keyword evidence="3" id="KW-0274">FAD</keyword>
<feature type="region of interest" description="Disordered" evidence="5">
    <location>
        <begin position="596"/>
        <end position="657"/>
    </location>
</feature>
<dbReference type="InterPro" id="IPR016169">
    <property type="entry name" value="FAD-bd_PCMH_sub2"/>
</dbReference>